<proteinExistence type="predicted"/>
<feature type="compositionally biased region" description="Basic and acidic residues" evidence="1">
    <location>
        <begin position="93"/>
        <end position="104"/>
    </location>
</feature>
<dbReference type="AlphaFoldDB" id="A0A9P3CE58"/>
<feature type="compositionally biased region" description="Polar residues" evidence="1">
    <location>
        <begin position="33"/>
        <end position="47"/>
    </location>
</feature>
<protein>
    <submittedName>
        <fullName evidence="2">Uncharacterized protein</fullName>
    </submittedName>
</protein>
<evidence type="ECO:0000313" key="2">
    <source>
        <dbReference type="EMBL" id="GIZ41269.1"/>
    </source>
</evidence>
<dbReference type="Proteomes" id="UP000825890">
    <property type="component" value="Unassembled WGS sequence"/>
</dbReference>
<accession>A0A9P3CE58</accession>
<organism evidence="2 3">
    <name type="scientific">Cercospora kikuchii</name>
    <dbReference type="NCBI Taxonomy" id="84275"/>
    <lineage>
        <taxon>Eukaryota</taxon>
        <taxon>Fungi</taxon>
        <taxon>Dikarya</taxon>
        <taxon>Ascomycota</taxon>
        <taxon>Pezizomycotina</taxon>
        <taxon>Dothideomycetes</taxon>
        <taxon>Dothideomycetidae</taxon>
        <taxon>Mycosphaerellales</taxon>
        <taxon>Mycosphaerellaceae</taxon>
        <taxon>Cercospora</taxon>
    </lineage>
</organism>
<dbReference type="OrthoDB" id="3648815at2759"/>
<reference evidence="2 3" key="1">
    <citation type="submission" date="2021-01" db="EMBL/GenBank/DDBJ databases">
        <title>Cercospora kikuchii MAFF 305040 whole genome shotgun sequence.</title>
        <authorList>
            <person name="Kashiwa T."/>
            <person name="Suzuki T."/>
        </authorList>
    </citation>
    <scope>NUCLEOTIDE SEQUENCE [LARGE SCALE GENOMIC DNA]</scope>
    <source>
        <strain evidence="2 3">MAFF 305040</strain>
    </source>
</reference>
<name>A0A9P3CE58_9PEZI</name>
<gene>
    <name evidence="2" type="ORF">CKM354_000458100</name>
</gene>
<dbReference type="EMBL" id="BOLY01000003">
    <property type="protein sequence ID" value="GIZ41269.1"/>
    <property type="molecule type" value="Genomic_DNA"/>
</dbReference>
<keyword evidence="3" id="KW-1185">Reference proteome</keyword>
<feature type="region of interest" description="Disordered" evidence="1">
    <location>
        <begin position="31"/>
        <end position="124"/>
    </location>
</feature>
<dbReference type="GeneID" id="68290156"/>
<evidence type="ECO:0000256" key="1">
    <source>
        <dbReference type="SAM" id="MobiDB-lite"/>
    </source>
</evidence>
<feature type="compositionally biased region" description="Polar residues" evidence="1">
    <location>
        <begin position="70"/>
        <end position="80"/>
    </location>
</feature>
<comment type="caution">
    <text evidence="2">The sequence shown here is derived from an EMBL/GenBank/DDBJ whole genome shotgun (WGS) entry which is preliminary data.</text>
</comment>
<dbReference type="RefSeq" id="XP_044655756.1">
    <property type="nucleotide sequence ID" value="XM_044799821.1"/>
</dbReference>
<evidence type="ECO:0000313" key="3">
    <source>
        <dbReference type="Proteomes" id="UP000825890"/>
    </source>
</evidence>
<sequence length="243" mass="27272">MAAPWRTKGPIYEYSFYECKTGLATQWLLLPTSLRTPKSRTTPSQRQAGRKTRAKGRAIGQEEGEEEAQLGSTTHATSSEVGPPTEPSSIGSDRTREGAARLERSTTASAALAPSRKVAKSEEHRLQWNEEMKLCLWVMEEAFGTQLVDWGRKVDVWNYVFKNQQVFQDGQILSGSRKASERQLRAQLSEHVKAKKVDQAHKPAIKQWVDIKAMDKQGEGFQAMERKVQAAIAALDEGRGWTR</sequence>